<dbReference type="Proteomes" id="UP000216024">
    <property type="component" value="Unassembled WGS sequence"/>
</dbReference>
<keyword evidence="1" id="KW-0472">Membrane</keyword>
<feature type="transmembrane region" description="Helical" evidence="1">
    <location>
        <begin position="6"/>
        <end position="22"/>
    </location>
</feature>
<keyword evidence="1" id="KW-1133">Transmembrane helix</keyword>
<protein>
    <submittedName>
        <fullName evidence="2">Uncharacterized protein</fullName>
    </submittedName>
</protein>
<evidence type="ECO:0000256" key="1">
    <source>
        <dbReference type="SAM" id="Phobius"/>
    </source>
</evidence>
<organism evidence="2 3">
    <name type="scientific">Anaeromicrobium sediminis</name>
    <dbReference type="NCBI Taxonomy" id="1478221"/>
    <lineage>
        <taxon>Bacteria</taxon>
        <taxon>Bacillati</taxon>
        <taxon>Bacillota</taxon>
        <taxon>Clostridia</taxon>
        <taxon>Peptostreptococcales</taxon>
        <taxon>Thermotaleaceae</taxon>
        <taxon>Anaeromicrobium</taxon>
    </lineage>
</organism>
<reference evidence="2 3" key="1">
    <citation type="submission" date="2017-06" db="EMBL/GenBank/DDBJ databases">
        <title>Draft genome sequence of anaerobic fermentative bacterium Anaeromicrobium sediminis DY2726D isolated from West Pacific Ocean sediments.</title>
        <authorList>
            <person name="Zeng X."/>
        </authorList>
    </citation>
    <scope>NUCLEOTIDE SEQUENCE [LARGE SCALE GENOMIC DNA]</scope>
    <source>
        <strain evidence="2 3">DY2726D</strain>
    </source>
</reference>
<dbReference type="EMBL" id="NIBG01000023">
    <property type="protein sequence ID" value="PAB57749.1"/>
    <property type="molecule type" value="Genomic_DNA"/>
</dbReference>
<keyword evidence="1" id="KW-0812">Transmembrane</keyword>
<name>A0A267MDW5_9FIRM</name>
<gene>
    <name evidence="2" type="ORF">CCE28_18170</name>
</gene>
<dbReference type="AlphaFoldDB" id="A0A267MDW5"/>
<sequence length="299" mass="35221">MLNKFIILHISISIGYLLYGLFKKERIEAINEFLLVFMIPLLGISHLILTKLIGTQIKDSTHILNSYGEYIKGKNQVFQIEGINLPKKINTISMEDALIYNTNKEKRQLLLDVLKGDYSQNISILKSALNDEDSETSHYAASALMRIKGELDKDLQLKEVQYEKNKDSIETIKEYIEIVKKYMESGLLDQFTHYKYRSIYLNLLKLILSKEQSPLYYEEKIHYEIKVGNYEEAREYCESYLNEFGLEEGPYLSYIKLYYNLGDYKKLYESINSLRNSSIRLSPKGLKILRFWMERKKYV</sequence>
<accession>A0A267MDW5</accession>
<keyword evidence="3" id="KW-1185">Reference proteome</keyword>
<feature type="transmembrane region" description="Helical" evidence="1">
    <location>
        <begin position="34"/>
        <end position="54"/>
    </location>
</feature>
<proteinExistence type="predicted"/>
<evidence type="ECO:0000313" key="2">
    <source>
        <dbReference type="EMBL" id="PAB57749.1"/>
    </source>
</evidence>
<comment type="caution">
    <text evidence="2">The sequence shown here is derived from an EMBL/GenBank/DDBJ whole genome shotgun (WGS) entry which is preliminary data.</text>
</comment>
<evidence type="ECO:0000313" key="3">
    <source>
        <dbReference type="Proteomes" id="UP000216024"/>
    </source>
</evidence>